<name>A0A645J520_9ZZZZ</name>
<comment type="caution">
    <text evidence="1">The sequence shown here is derived from an EMBL/GenBank/DDBJ whole genome shotgun (WGS) entry which is preliminary data.</text>
</comment>
<evidence type="ECO:0000313" key="1">
    <source>
        <dbReference type="EMBL" id="MPN58232.1"/>
    </source>
</evidence>
<sequence>MVFSDHNSGDFFVRGGHHADFDRVGVSLFARIFLRILQVEAAQLFARSVKQPIGEGSALFRLLIARKQFAQAHPVGVRLLRHCFRSAPCGGEYQDGNCRNDH</sequence>
<organism evidence="1">
    <name type="scientific">bioreactor metagenome</name>
    <dbReference type="NCBI Taxonomy" id="1076179"/>
    <lineage>
        <taxon>unclassified sequences</taxon>
        <taxon>metagenomes</taxon>
        <taxon>ecological metagenomes</taxon>
    </lineage>
</organism>
<dbReference type="EMBL" id="VSSQ01130692">
    <property type="protein sequence ID" value="MPN58232.1"/>
    <property type="molecule type" value="Genomic_DNA"/>
</dbReference>
<dbReference type="AlphaFoldDB" id="A0A645J520"/>
<accession>A0A645J520</accession>
<proteinExistence type="predicted"/>
<gene>
    <name evidence="1" type="ORF">SDC9_205935</name>
</gene>
<reference evidence="1" key="1">
    <citation type="submission" date="2019-08" db="EMBL/GenBank/DDBJ databases">
        <authorList>
            <person name="Kucharzyk K."/>
            <person name="Murdoch R.W."/>
            <person name="Higgins S."/>
            <person name="Loffler F."/>
        </authorList>
    </citation>
    <scope>NUCLEOTIDE SEQUENCE</scope>
</reference>
<protein>
    <submittedName>
        <fullName evidence="1">Uncharacterized protein</fullName>
    </submittedName>
</protein>